<dbReference type="Proteomes" id="UP001519287">
    <property type="component" value="Unassembled WGS sequence"/>
</dbReference>
<keyword evidence="1" id="KW-0805">Transcription regulation</keyword>
<dbReference type="InterPro" id="IPR003313">
    <property type="entry name" value="AraC-bd"/>
</dbReference>
<dbReference type="SUPFAM" id="SSF46689">
    <property type="entry name" value="Homeodomain-like"/>
    <property type="match status" value="1"/>
</dbReference>
<dbReference type="EMBL" id="JAGGLB010000006">
    <property type="protein sequence ID" value="MBP1990691.1"/>
    <property type="molecule type" value="Genomic_DNA"/>
</dbReference>
<comment type="caution">
    <text evidence="5">The sequence shown here is derived from an EMBL/GenBank/DDBJ whole genome shotgun (WGS) entry which is preliminary data.</text>
</comment>
<dbReference type="Gene3D" id="1.10.10.60">
    <property type="entry name" value="Homeodomain-like"/>
    <property type="match status" value="2"/>
</dbReference>
<gene>
    <name evidence="5" type="ORF">J2Z66_002297</name>
</gene>
<keyword evidence="6" id="KW-1185">Reference proteome</keyword>
<dbReference type="PANTHER" id="PTHR43280:SF2">
    <property type="entry name" value="HTH-TYPE TRANSCRIPTIONAL REGULATOR EXSA"/>
    <property type="match status" value="1"/>
</dbReference>
<accession>A0ABS4IUM0</accession>
<dbReference type="PANTHER" id="PTHR43280">
    <property type="entry name" value="ARAC-FAMILY TRANSCRIPTIONAL REGULATOR"/>
    <property type="match status" value="1"/>
</dbReference>
<dbReference type="PROSITE" id="PS01124">
    <property type="entry name" value="HTH_ARAC_FAMILY_2"/>
    <property type="match status" value="1"/>
</dbReference>
<feature type="domain" description="HTH araC/xylS-type" evidence="4">
    <location>
        <begin position="194"/>
        <end position="292"/>
    </location>
</feature>
<dbReference type="SMART" id="SM00342">
    <property type="entry name" value="HTH_ARAC"/>
    <property type="match status" value="1"/>
</dbReference>
<dbReference type="SUPFAM" id="SSF51215">
    <property type="entry name" value="Regulatory protein AraC"/>
    <property type="match status" value="1"/>
</dbReference>
<dbReference type="InterPro" id="IPR020449">
    <property type="entry name" value="Tscrpt_reg_AraC-type_HTH"/>
</dbReference>
<proteinExistence type="predicted"/>
<protein>
    <submittedName>
        <fullName evidence="5">AraC-like DNA-binding protein</fullName>
    </submittedName>
</protein>
<evidence type="ECO:0000256" key="2">
    <source>
        <dbReference type="ARBA" id="ARBA00023125"/>
    </source>
</evidence>
<dbReference type="RefSeq" id="WP_209971461.1">
    <property type="nucleotide sequence ID" value="NZ_JAGGLB010000006.1"/>
</dbReference>
<evidence type="ECO:0000256" key="3">
    <source>
        <dbReference type="ARBA" id="ARBA00023163"/>
    </source>
</evidence>
<dbReference type="InterPro" id="IPR009057">
    <property type="entry name" value="Homeodomain-like_sf"/>
</dbReference>
<dbReference type="InterPro" id="IPR018060">
    <property type="entry name" value="HTH_AraC"/>
</dbReference>
<evidence type="ECO:0000313" key="6">
    <source>
        <dbReference type="Proteomes" id="UP001519287"/>
    </source>
</evidence>
<name>A0ABS4IUM0_9BACL</name>
<keyword evidence="2" id="KW-0238">DNA-binding</keyword>
<evidence type="ECO:0000256" key="1">
    <source>
        <dbReference type="ARBA" id="ARBA00023015"/>
    </source>
</evidence>
<evidence type="ECO:0000259" key="4">
    <source>
        <dbReference type="PROSITE" id="PS01124"/>
    </source>
</evidence>
<sequence length="303" mass="35170">MNYFAINGLSRLDVKWSRLYNVEPGFLSPRANPNYELIMITDGPVFIQVGQEKYTLNSGECLLMLPWEEHFAWKSGGGGFFWVQFSSDPPLEFIEAGNNLTSLLKICHTSSNFLRTSTQDQAGQLIIPRRFAPLRRFECLHTFEQMVAEFNKPKGYYHFRLNRYLAKLIEISAEDLLEKVMSDTNLPTSIITYQRLVETLNESYNLECTAASIEAMLDRKYEYLCNIFKKYSGITINVYLHQLRIQRAKHLLRETEKSVQDIAYELSFENPLYFSKTFKKLEGISPSHYRAQYNLTVSAVEQA</sequence>
<dbReference type="Pfam" id="PF02311">
    <property type="entry name" value="AraC_binding"/>
    <property type="match status" value="1"/>
</dbReference>
<keyword evidence="3" id="KW-0804">Transcription</keyword>
<evidence type="ECO:0000313" key="5">
    <source>
        <dbReference type="EMBL" id="MBP1990691.1"/>
    </source>
</evidence>
<organism evidence="5 6">
    <name type="scientific">Paenibacillus eucommiae</name>
    <dbReference type="NCBI Taxonomy" id="1355755"/>
    <lineage>
        <taxon>Bacteria</taxon>
        <taxon>Bacillati</taxon>
        <taxon>Bacillota</taxon>
        <taxon>Bacilli</taxon>
        <taxon>Bacillales</taxon>
        <taxon>Paenibacillaceae</taxon>
        <taxon>Paenibacillus</taxon>
    </lineage>
</organism>
<reference evidence="5 6" key="1">
    <citation type="submission" date="2021-03" db="EMBL/GenBank/DDBJ databases">
        <title>Genomic Encyclopedia of Type Strains, Phase IV (KMG-IV): sequencing the most valuable type-strain genomes for metagenomic binning, comparative biology and taxonomic classification.</title>
        <authorList>
            <person name="Goeker M."/>
        </authorList>
    </citation>
    <scope>NUCLEOTIDE SEQUENCE [LARGE SCALE GENOMIC DNA]</scope>
    <source>
        <strain evidence="5 6">DSM 26048</strain>
    </source>
</reference>
<dbReference type="InterPro" id="IPR037923">
    <property type="entry name" value="HTH-like"/>
</dbReference>
<dbReference type="PRINTS" id="PR00032">
    <property type="entry name" value="HTHARAC"/>
</dbReference>
<dbReference type="Pfam" id="PF12833">
    <property type="entry name" value="HTH_18"/>
    <property type="match status" value="1"/>
</dbReference>